<dbReference type="Pfam" id="PF13193">
    <property type="entry name" value="AMP-binding_C"/>
    <property type="match status" value="1"/>
</dbReference>
<dbReference type="Proteomes" id="UP000001208">
    <property type="component" value="Chromosome"/>
</dbReference>
<gene>
    <name evidence="5" type="ordered locus">Ctha_0368</name>
</gene>
<protein>
    <submittedName>
        <fullName evidence="5">AMP-binding domain protein</fullName>
    </submittedName>
</protein>
<dbReference type="AlphaFoldDB" id="B3QU41"/>
<keyword evidence="2" id="KW-0436">Ligase</keyword>
<dbReference type="CDD" id="cd04433">
    <property type="entry name" value="AFD_class_I"/>
    <property type="match status" value="1"/>
</dbReference>
<dbReference type="PANTHER" id="PTHR43201">
    <property type="entry name" value="ACYL-COA SYNTHETASE"/>
    <property type="match status" value="1"/>
</dbReference>
<evidence type="ECO:0000256" key="2">
    <source>
        <dbReference type="ARBA" id="ARBA00022598"/>
    </source>
</evidence>
<dbReference type="Gene3D" id="3.40.50.12780">
    <property type="entry name" value="N-terminal domain of ligase-like"/>
    <property type="match status" value="1"/>
</dbReference>
<dbReference type="STRING" id="517418.Ctha_0368"/>
<dbReference type="eggNOG" id="COG0318">
    <property type="taxonomic scope" value="Bacteria"/>
</dbReference>
<dbReference type="OrthoDB" id="9765680at2"/>
<accession>B3QU41</accession>
<dbReference type="InterPro" id="IPR000873">
    <property type="entry name" value="AMP-dep_synth/lig_dom"/>
</dbReference>
<dbReference type="GO" id="GO:0031956">
    <property type="term" value="F:medium-chain fatty acid-CoA ligase activity"/>
    <property type="evidence" value="ECO:0007669"/>
    <property type="project" value="TreeGrafter"/>
</dbReference>
<evidence type="ECO:0000313" key="6">
    <source>
        <dbReference type="Proteomes" id="UP000001208"/>
    </source>
</evidence>
<dbReference type="InterPro" id="IPR025110">
    <property type="entry name" value="AMP-bd_C"/>
</dbReference>
<evidence type="ECO:0000313" key="5">
    <source>
        <dbReference type="EMBL" id="ACF12839.1"/>
    </source>
</evidence>
<sequence>MNLQPNNRFIVDSQVFSPSTLGGNTKALLQRHQLHGKRVAIISDDIHALLDAIICFYQEKADGLVLFRENIEDALKSVITAQGYTILFLGKNQQELVQPAQASSCEARPGYISILTSGTTGTPKLIPHTWDSLFTLKHNTGVQALSWLFPYTPGTYAWYQMVTLWMFVENQTIVSAAEVLPELLWDVGVQNQVNAVSATPTFWRYLLLQKGTDELSALSMKQLTLGGEPIDRVILNQLKEIYPAAKLTHIYASSEAGASIVVNDGQAGFPSSWLDESDTKNKSIKIVDNKLFIKSPHRSVAVADWLDTGDVVEIKDERVFIVGREGSEYINVGGQKVYSKLVQDVLLQHPKVAWCRVYGRKAPIVGEMVCAEIVMKKQVAGEPIGDLEKELTAHCNRHALSANMIPRLWRFLEKIPVGKNFKSKV</sequence>
<dbReference type="RefSeq" id="WP_012498923.1">
    <property type="nucleotide sequence ID" value="NC_011026.1"/>
</dbReference>
<dbReference type="InterPro" id="IPR045851">
    <property type="entry name" value="AMP-bd_C_sf"/>
</dbReference>
<dbReference type="InterPro" id="IPR042099">
    <property type="entry name" value="ANL_N_sf"/>
</dbReference>
<dbReference type="EMBL" id="CP001100">
    <property type="protein sequence ID" value="ACF12839.1"/>
    <property type="molecule type" value="Genomic_DNA"/>
</dbReference>
<feature type="domain" description="AMP-binding enzyme C-terminal" evidence="4">
    <location>
        <begin position="343"/>
        <end position="422"/>
    </location>
</feature>
<keyword evidence="6" id="KW-1185">Reference proteome</keyword>
<evidence type="ECO:0000256" key="1">
    <source>
        <dbReference type="ARBA" id="ARBA00006432"/>
    </source>
</evidence>
<comment type="similarity">
    <text evidence="1">Belongs to the ATP-dependent AMP-binding enzyme family.</text>
</comment>
<reference evidence="5 6" key="1">
    <citation type="submission" date="2008-06" db="EMBL/GenBank/DDBJ databases">
        <title>Complete sequence of Chloroherpeton thalassium ATCC 35110.</title>
        <authorList>
            <consortium name="US DOE Joint Genome Institute"/>
            <person name="Lucas S."/>
            <person name="Copeland A."/>
            <person name="Lapidus A."/>
            <person name="Glavina del Rio T."/>
            <person name="Dalin E."/>
            <person name="Tice H."/>
            <person name="Bruce D."/>
            <person name="Goodwin L."/>
            <person name="Pitluck S."/>
            <person name="Schmutz J."/>
            <person name="Larimer F."/>
            <person name="Land M."/>
            <person name="Hauser L."/>
            <person name="Kyrpides N."/>
            <person name="Mikhailova N."/>
            <person name="Liu Z."/>
            <person name="Li T."/>
            <person name="Zhao F."/>
            <person name="Overmann J."/>
            <person name="Bryant D.A."/>
            <person name="Richardson P."/>
        </authorList>
    </citation>
    <scope>NUCLEOTIDE SEQUENCE [LARGE SCALE GENOMIC DNA]</scope>
    <source>
        <strain evidence="6">ATCC 35110 / GB-78</strain>
    </source>
</reference>
<name>B3QU41_CHLT3</name>
<dbReference type="PANTHER" id="PTHR43201:SF5">
    <property type="entry name" value="MEDIUM-CHAIN ACYL-COA LIGASE ACSF2, MITOCHONDRIAL"/>
    <property type="match status" value="1"/>
</dbReference>
<proteinExistence type="inferred from homology"/>
<feature type="domain" description="AMP-dependent synthetase/ligase" evidence="3">
    <location>
        <begin position="98"/>
        <end position="271"/>
    </location>
</feature>
<organism evidence="5 6">
    <name type="scientific">Chloroherpeton thalassium (strain ATCC 35110 / GB-78)</name>
    <dbReference type="NCBI Taxonomy" id="517418"/>
    <lineage>
        <taxon>Bacteria</taxon>
        <taxon>Pseudomonadati</taxon>
        <taxon>Chlorobiota</taxon>
        <taxon>Chlorobiia</taxon>
        <taxon>Chlorobiales</taxon>
        <taxon>Chloroherpetonaceae</taxon>
        <taxon>Chloroherpeton</taxon>
    </lineage>
</organism>
<dbReference type="Gene3D" id="3.30.300.30">
    <property type="match status" value="1"/>
</dbReference>
<dbReference type="HOGENOM" id="CLU_000022_59_13_10"/>
<dbReference type="GO" id="GO:0006631">
    <property type="term" value="P:fatty acid metabolic process"/>
    <property type="evidence" value="ECO:0007669"/>
    <property type="project" value="TreeGrafter"/>
</dbReference>
<dbReference type="SUPFAM" id="SSF56801">
    <property type="entry name" value="Acetyl-CoA synthetase-like"/>
    <property type="match status" value="1"/>
</dbReference>
<dbReference type="Pfam" id="PF00501">
    <property type="entry name" value="AMP-binding"/>
    <property type="match status" value="1"/>
</dbReference>
<evidence type="ECO:0000259" key="4">
    <source>
        <dbReference type="Pfam" id="PF13193"/>
    </source>
</evidence>
<dbReference type="KEGG" id="cts:Ctha_0368"/>
<evidence type="ECO:0000259" key="3">
    <source>
        <dbReference type="Pfam" id="PF00501"/>
    </source>
</evidence>